<dbReference type="InterPro" id="IPR000259">
    <property type="entry name" value="Adhesion_dom_fimbrial"/>
</dbReference>
<dbReference type="Gene3D" id="2.60.40.3310">
    <property type="match status" value="1"/>
</dbReference>
<evidence type="ECO:0000256" key="3">
    <source>
        <dbReference type="ARBA" id="ARBA00022729"/>
    </source>
</evidence>
<gene>
    <name evidence="6" type="ORF">HLB40_17325</name>
</gene>
<keyword evidence="3" id="KW-0732">Signal</keyword>
<name>A0AAP9VQ35_9PSED</name>
<evidence type="ECO:0000256" key="2">
    <source>
        <dbReference type="ARBA" id="ARBA00006671"/>
    </source>
</evidence>
<evidence type="ECO:0000259" key="5">
    <source>
        <dbReference type="Pfam" id="PF00419"/>
    </source>
</evidence>
<accession>A0AAP9VQ35</accession>
<dbReference type="PANTHER" id="PTHR33420">
    <property type="entry name" value="FIMBRIAL SUBUNIT ELFA-RELATED"/>
    <property type="match status" value="1"/>
</dbReference>
<sequence length="341" mass="36434">MSRSRRFNPLSVFLIVAGSFFSHYSVAALKDVCVPLFSEVANVPFATSLAVRKDVPVGSVLATADFRAPMRCTNSYYPTGRYAKYFKSPSNESAGVINGVFKTGLSGVGLRWSISGGSGDYVFSSTALNDNKNPVMSFSYPFGTDQYYVLQHKFELIKLGDISPGSFQFPPASVMTAPDSLMGGLYDQKLNTFIFPMIAVTVATPSCFLAQDSVRVNMGRVNASNFRGQGSVTPSKSFSIDLVCYSSAILTMTLDNTHQVSGYPGTIKLSSSAQSAKGVGIQVLNASIGNLTPMLLGQPQFMGQTVAGLNPIKLAARYIQTGSQVSGGKADGTLTFVFSYL</sequence>
<dbReference type="GO" id="GO:0009289">
    <property type="term" value="C:pilus"/>
    <property type="evidence" value="ECO:0007669"/>
    <property type="project" value="UniProtKB-SubCell"/>
</dbReference>
<dbReference type="GO" id="GO:0043709">
    <property type="term" value="P:cell adhesion involved in single-species biofilm formation"/>
    <property type="evidence" value="ECO:0007669"/>
    <property type="project" value="TreeGrafter"/>
</dbReference>
<evidence type="ECO:0000313" key="7">
    <source>
        <dbReference type="Proteomes" id="UP000516316"/>
    </source>
</evidence>
<feature type="domain" description="Fimbrial-type adhesion" evidence="5">
    <location>
        <begin position="200"/>
        <end position="340"/>
    </location>
</feature>
<dbReference type="Proteomes" id="UP000516316">
    <property type="component" value="Chromosome"/>
</dbReference>
<dbReference type="Pfam" id="PF00419">
    <property type="entry name" value="Fimbrial"/>
    <property type="match status" value="1"/>
</dbReference>
<evidence type="ECO:0000256" key="4">
    <source>
        <dbReference type="ARBA" id="ARBA00023263"/>
    </source>
</evidence>
<organism evidence="6 7">
    <name type="scientific">Pseudomonas chlororaphis</name>
    <dbReference type="NCBI Taxonomy" id="587753"/>
    <lineage>
        <taxon>Bacteria</taxon>
        <taxon>Pseudomonadati</taxon>
        <taxon>Pseudomonadota</taxon>
        <taxon>Gammaproteobacteria</taxon>
        <taxon>Pseudomonadales</taxon>
        <taxon>Pseudomonadaceae</taxon>
        <taxon>Pseudomonas</taxon>
    </lineage>
</organism>
<evidence type="ECO:0000313" key="6">
    <source>
        <dbReference type="EMBL" id="QNR45457.1"/>
    </source>
</evidence>
<dbReference type="InterPro" id="IPR050263">
    <property type="entry name" value="Bact_Fimbrial_Adh_Pro"/>
</dbReference>
<protein>
    <submittedName>
        <fullName evidence="6">Type 1 fimbrial protein</fullName>
    </submittedName>
</protein>
<dbReference type="PANTHER" id="PTHR33420:SF3">
    <property type="entry name" value="FIMBRIAL SUBUNIT ELFA"/>
    <property type="match status" value="1"/>
</dbReference>
<keyword evidence="4" id="KW-0281">Fimbrium</keyword>
<proteinExistence type="inferred from homology"/>
<dbReference type="Gene3D" id="2.60.40.1090">
    <property type="entry name" value="Fimbrial-type adhesion domain"/>
    <property type="match status" value="1"/>
</dbReference>
<dbReference type="InterPro" id="IPR036937">
    <property type="entry name" value="Adhesion_dom_fimbrial_sf"/>
</dbReference>
<evidence type="ECO:0000256" key="1">
    <source>
        <dbReference type="ARBA" id="ARBA00004561"/>
    </source>
</evidence>
<dbReference type="AlphaFoldDB" id="A0AAP9VQ35"/>
<dbReference type="EMBL" id="CP061079">
    <property type="protein sequence ID" value="QNR45457.1"/>
    <property type="molecule type" value="Genomic_DNA"/>
</dbReference>
<comment type="subcellular location">
    <subcellularLocation>
        <location evidence="1">Fimbrium</location>
    </subcellularLocation>
</comment>
<dbReference type="InterPro" id="IPR008966">
    <property type="entry name" value="Adhesion_dom_sf"/>
</dbReference>
<dbReference type="SUPFAM" id="SSF49401">
    <property type="entry name" value="Bacterial adhesins"/>
    <property type="match status" value="1"/>
</dbReference>
<reference evidence="6 7" key="1">
    <citation type="submission" date="2020-09" db="EMBL/GenBank/DDBJ databases">
        <title>The Genome Sequence of Pseudomonas chlororaphis strain Qlu-1 - A phenazine-derivative-producing strain.</title>
        <authorList>
            <person name="Li L."/>
            <person name="Liu K."/>
        </authorList>
    </citation>
    <scope>NUCLEOTIDE SEQUENCE [LARGE SCALE GENOMIC DNA]</scope>
    <source>
        <strain evidence="7">qlu-1</strain>
    </source>
</reference>
<comment type="similarity">
    <text evidence="2">Belongs to the fimbrial protein family.</text>
</comment>